<accession>A0ABP8MCD1</accession>
<feature type="domain" description="RNA polymerase sigma factor 70 region 4 type 2" evidence="7">
    <location>
        <begin position="142"/>
        <end position="193"/>
    </location>
</feature>
<dbReference type="Pfam" id="PF08281">
    <property type="entry name" value="Sigma70_r4_2"/>
    <property type="match status" value="1"/>
</dbReference>
<dbReference type="NCBIfam" id="TIGR02937">
    <property type="entry name" value="sigma70-ECF"/>
    <property type="match status" value="1"/>
</dbReference>
<evidence type="ECO:0000259" key="7">
    <source>
        <dbReference type="Pfam" id="PF08281"/>
    </source>
</evidence>
<dbReference type="InterPro" id="IPR013325">
    <property type="entry name" value="RNA_pol_sigma_r2"/>
</dbReference>
<evidence type="ECO:0000256" key="3">
    <source>
        <dbReference type="ARBA" id="ARBA00023082"/>
    </source>
</evidence>
<evidence type="ECO:0000313" key="9">
    <source>
        <dbReference type="Proteomes" id="UP001501175"/>
    </source>
</evidence>
<evidence type="ECO:0000256" key="2">
    <source>
        <dbReference type="ARBA" id="ARBA00023015"/>
    </source>
</evidence>
<dbReference type="InterPro" id="IPR013324">
    <property type="entry name" value="RNA_pol_sigma_r3/r4-like"/>
</dbReference>
<dbReference type="SUPFAM" id="SSF88946">
    <property type="entry name" value="Sigma2 domain of RNA polymerase sigma factors"/>
    <property type="match status" value="1"/>
</dbReference>
<keyword evidence="2" id="KW-0805">Transcription regulation</keyword>
<keyword evidence="4" id="KW-0238">DNA-binding</keyword>
<gene>
    <name evidence="8" type="ORF">GCM10023189_01680</name>
</gene>
<dbReference type="EMBL" id="BAABHD010000002">
    <property type="protein sequence ID" value="GAA4446501.1"/>
    <property type="molecule type" value="Genomic_DNA"/>
</dbReference>
<dbReference type="PANTHER" id="PTHR43133:SF8">
    <property type="entry name" value="RNA POLYMERASE SIGMA FACTOR HI_1459-RELATED"/>
    <property type="match status" value="1"/>
</dbReference>
<dbReference type="Pfam" id="PF04542">
    <property type="entry name" value="Sigma70_r2"/>
    <property type="match status" value="1"/>
</dbReference>
<dbReference type="Gene3D" id="1.10.10.10">
    <property type="entry name" value="Winged helix-like DNA-binding domain superfamily/Winged helix DNA-binding domain"/>
    <property type="match status" value="1"/>
</dbReference>
<comment type="similarity">
    <text evidence="1">Belongs to the sigma-70 factor family. ECF subfamily.</text>
</comment>
<evidence type="ECO:0000256" key="5">
    <source>
        <dbReference type="ARBA" id="ARBA00023163"/>
    </source>
</evidence>
<dbReference type="SUPFAM" id="SSF88659">
    <property type="entry name" value="Sigma3 and sigma4 domains of RNA polymerase sigma factors"/>
    <property type="match status" value="1"/>
</dbReference>
<organism evidence="8 9">
    <name type="scientific">Nibrella saemangeumensis</name>
    <dbReference type="NCBI Taxonomy" id="1084526"/>
    <lineage>
        <taxon>Bacteria</taxon>
        <taxon>Pseudomonadati</taxon>
        <taxon>Bacteroidota</taxon>
        <taxon>Cytophagia</taxon>
        <taxon>Cytophagales</taxon>
        <taxon>Spirosomataceae</taxon>
        <taxon>Nibrella</taxon>
    </lineage>
</organism>
<sequence>MFFKRFRKHQPTTDAEFVAAYQATGDLELLGALYERHMELVYAVCFKYLRDEEESKDAVMQLFEQLVIDLRRHEVQHFRSWLHSIARNYCLMQLRSRRVQVEESIMARQRPEYEADDDLPADALQVITDDDDALDLEHNLNRMDGCLSVLPPEQKRCIELFYLEQKSYADVADQTGYDLKQVKSYLQNGRRNLKICMEKHHD</sequence>
<dbReference type="InterPro" id="IPR039425">
    <property type="entry name" value="RNA_pol_sigma-70-like"/>
</dbReference>
<name>A0ABP8MCD1_9BACT</name>
<feature type="domain" description="RNA polymerase sigma-70 region 2" evidence="6">
    <location>
        <begin position="33"/>
        <end position="98"/>
    </location>
</feature>
<comment type="caution">
    <text evidence="8">The sequence shown here is derived from an EMBL/GenBank/DDBJ whole genome shotgun (WGS) entry which is preliminary data.</text>
</comment>
<dbReference type="InterPro" id="IPR036388">
    <property type="entry name" value="WH-like_DNA-bd_sf"/>
</dbReference>
<evidence type="ECO:0000256" key="1">
    <source>
        <dbReference type="ARBA" id="ARBA00010641"/>
    </source>
</evidence>
<dbReference type="RefSeq" id="WP_345239690.1">
    <property type="nucleotide sequence ID" value="NZ_BAABHD010000002.1"/>
</dbReference>
<reference evidence="9" key="1">
    <citation type="journal article" date="2019" name="Int. J. Syst. Evol. Microbiol.">
        <title>The Global Catalogue of Microorganisms (GCM) 10K type strain sequencing project: providing services to taxonomists for standard genome sequencing and annotation.</title>
        <authorList>
            <consortium name="The Broad Institute Genomics Platform"/>
            <consortium name="The Broad Institute Genome Sequencing Center for Infectious Disease"/>
            <person name="Wu L."/>
            <person name="Ma J."/>
        </authorList>
    </citation>
    <scope>NUCLEOTIDE SEQUENCE [LARGE SCALE GENOMIC DNA]</scope>
    <source>
        <strain evidence="9">JCM 17927</strain>
    </source>
</reference>
<keyword evidence="5" id="KW-0804">Transcription</keyword>
<dbReference type="Gene3D" id="1.10.1740.10">
    <property type="match status" value="1"/>
</dbReference>
<evidence type="ECO:0000259" key="6">
    <source>
        <dbReference type="Pfam" id="PF04542"/>
    </source>
</evidence>
<keyword evidence="3" id="KW-0731">Sigma factor</keyword>
<dbReference type="InterPro" id="IPR007627">
    <property type="entry name" value="RNA_pol_sigma70_r2"/>
</dbReference>
<dbReference type="InterPro" id="IPR013249">
    <property type="entry name" value="RNA_pol_sigma70_r4_t2"/>
</dbReference>
<evidence type="ECO:0000256" key="4">
    <source>
        <dbReference type="ARBA" id="ARBA00023125"/>
    </source>
</evidence>
<keyword evidence="9" id="KW-1185">Reference proteome</keyword>
<dbReference type="PANTHER" id="PTHR43133">
    <property type="entry name" value="RNA POLYMERASE ECF-TYPE SIGMA FACTO"/>
    <property type="match status" value="1"/>
</dbReference>
<dbReference type="Proteomes" id="UP001501175">
    <property type="component" value="Unassembled WGS sequence"/>
</dbReference>
<dbReference type="InterPro" id="IPR014284">
    <property type="entry name" value="RNA_pol_sigma-70_dom"/>
</dbReference>
<evidence type="ECO:0000313" key="8">
    <source>
        <dbReference type="EMBL" id="GAA4446501.1"/>
    </source>
</evidence>
<protein>
    <submittedName>
        <fullName evidence="8">Sigma-70 family RNA polymerase sigma factor</fullName>
    </submittedName>
</protein>
<proteinExistence type="inferred from homology"/>